<organism evidence="2 3">
    <name type="scientific">Echinicola strongylocentroti</name>
    <dbReference type="NCBI Taxonomy" id="1795355"/>
    <lineage>
        <taxon>Bacteria</taxon>
        <taxon>Pseudomonadati</taxon>
        <taxon>Bacteroidota</taxon>
        <taxon>Cytophagia</taxon>
        <taxon>Cytophagales</taxon>
        <taxon>Cyclobacteriaceae</taxon>
        <taxon>Echinicola</taxon>
    </lineage>
</organism>
<dbReference type="EMBL" id="CP030041">
    <property type="protein sequence ID" value="AWW31232.1"/>
    <property type="molecule type" value="Genomic_DNA"/>
</dbReference>
<dbReference type="Proteomes" id="UP000248688">
    <property type="component" value="Chromosome"/>
</dbReference>
<proteinExistence type="predicted"/>
<protein>
    <recommendedName>
        <fullName evidence="4">Secreted protein</fullName>
    </recommendedName>
</protein>
<dbReference type="AlphaFoldDB" id="A0A2Z4IJB0"/>
<dbReference type="RefSeq" id="WP_112784609.1">
    <property type="nucleotide sequence ID" value="NZ_CP030041.1"/>
</dbReference>
<dbReference type="KEGG" id="est:DN752_14485"/>
<accession>A0A2Z4IJB0</accession>
<reference evidence="2 3" key="1">
    <citation type="submission" date="2018-06" db="EMBL/GenBank/DDBJ databases">
        <title>Echinicola strongylocentroti sp. nov., isolated from a sea urchin Strongylocentrotus intermedius.</title>
        <authorList>
            <person name="Bae S.S."/>
        </authorList>
    </citation>
    <scope>NUCLEOTIDE SEQUENCE [LARGE SCALE GENOMIC DNA]</scope>
    <source>
        <strain evidence="2 3">MEBiC08714</strain>
    </source>
</reference>
<evidence type="ECO:0000313" key="2">
    <source>
        <dbReference type="EMBL" id="AWW31232.1"/>
    </source>
</evidence>
<keyword evidence="3" id="KW-1185">Reference proteome</keyword>
<sequence length="75" mass="8060">MKKKRRLPRVVMAASVAAMGVGVFQTIDAEAMTTGSGAMCCAFDGDGCVDDFGFFYPEDVMVAREFPGDTCTNHQ</sequence>
<evidence type="ECO:0000256" key="1">
    <source>
        <dbReference type="SAM" id="SignalP"/>
    </source>
</evidence>
<keyword evidence="1" id="KW-0732">Signal</keyword>
<evidence type="ECO:0008006" key="4">
    <source>
        <dbReference type="Google" id="ProtNLM"/>
    </source>
</evidence>
<feature type="signal peptide" evidence="1">
    <location>
        <begin position="1"/>
        <end position="20"/>
    </location>
</feature>
<name>A0A2Z4IJB0_9BACT</name>
<evidence type="ECO:0000313" key="3">
    <source>
        <dbReference type="Proteomes" id="UP000248688"/>
    </source>
</evidence>
<feature type="chain" id="PRO_5016373287" description="Secreted protein" evidence="1">
    <location>
        <begin position="21"/>
        <end position="75"/>
    </location>
</feature>
<gene>
    <name evidence="2" type="ORF">DN752_14485</name>
</gene>